<gene>
    <name evidence="10" type="ORF">ABXR19_06625</name>
</gene>
<keyword evidence="4 6" id="KW-1133">Transmembrane helix</keyword>
<keyword evidence="11" id="KW-1185">Reference proteome</keyword>
<feature type="domain" description="CHASE" evidence="7">
    <location>
        <begin position="255"/>
        <end position="475"/>
    </location>
</feature>
<comment type="caution">
    <text evidence="10">The sequence shown here is derived from an EMBL/GenBank/DDBJ whole genome shotgun (WGS) entry which is preliminary data.</text>
</comment>
<dbReference type="Gene3D" id="3.20.20.450">
    <property type="entry name" value="EAL domain"/>
    <property type="match status" value="1"/>
</dbReference>
<evidence type="ECO:0000259" key="7">
    <source>
        <dbReference type="PROSITE" id="PS50839"/>
    </source>
</evidence>
<feature type="transmembrane region" description="Helical" evidence="6">
    <location>
        <begin position="119"/>
        <end position="148"/>
    </location>
</feature>
<dbReference type="Pfam" id="PF00563">
    <property type="entry name" value="EAL"/>
    <property type="match status" value="1"/>
</dbReference>
<keyword evidence="3 6" id="KW-0812">Transmembrane</keyword>
<evidence type="ECO:0000256" key="5">
    <source>
        <dbReference type="ARBA" id="ARBA00023136"/>
    </source>
</evidence>
<keyword evidence="2" id="KW-1003">Cell membrane</keyword>
<evidence type="ECO:0000256" key="2">
    <source>
        <dbReference type="ARBA" id="ARBA00022475"/>
    </source>
</evidence>
<dbReference type="InterPro" id="IPR001633">
    <property type="entry name" value="EAL_dom"/>
</dbReference>
<evidence type="ECO:0000256" key="1">
    <source>
        <dbReference type="ARBA" id="ARBA00004651"/>
    </source>
</evidence>
<dbReference type="CDD" id="cd01948">
    <property type="entry name" value="EAL"/>
    <property type="match status" value="1"/>
</dbReference>
<dbReference type="InterPro" id="IPR000160">
    <property type="entry name" value="GGDEF_dom"/>
</dbReference>
<dbReference type="InterPro" id="IPR052155">
    <property type="entry name" value="Biofilm_reg_signaling"/>
</dbReference>
<dbReference type="InterPro" id="IPR042240">
    <property type="entry name" value="CHASE_sf"/>
</dbReference>
<dbReference type="InterPro" id="IPR006189">
    <property type="entry name" value="CHASE_dom"/>
</dbReference>
<dbReference type="NCBIfam" id="TIGR00254">
    <property type="entry name" value="GGDEF"/>
    <property type="match status" value="1"/>
</dbReference>
<evidence type="ECO:0000256" key="4">
    <source>
        <dbReference type="ARBA" id="ARBA00022989"/>
    </source>
</evidence>
<dbReference type="SMART" id="SM00267">
    <property type="entry name" value="GGDEF"/>
    <property type="match status" value="1"/>
</dbReference>
<evidence type="ECO:0000256" key="6">
    <source>
        <dbReference type="SAM" id="Phobius"/>
    </source>
</evidence>
<dbReference type="Pfam" id="PF05231">
    <property type="entry name" value="MASE1"/>
    <property type="match status" value="1"/>
</dbReference>
<dbReference type="SMART" id="SM00052">
    <property type="entry name" value="EAL"/>
    <property type="match status" value="1"/>
</dbReference>
<dbReference type="Gene3D" id="3.30.450.20">
    <property type="entry name" value="PAS domain"/>
    <property type="match status" value="1"/>
</dbReference>
<dbReference type="PANTHER" id="PTHR44757:SF2">
    <property type="entry name" value="BIOFILM ARCHITECTURE MAINTENANCE PROTEIN MBAA"/>
    <property type="match status" value="1"/>
</dbReference>
<organism evidence="10 11">
    <name type="scientific">Uliginosibacterium flavum</name>
    <dbReference type="NCBI Taxonomy" id="1396831"/>
    <lineage>
        <taxon>Bacteria</taxon>
        <taxon>Pseudomonadati</taxon>
        <taxon>Pseudomonadota</taxon>
        <taxon>Betaproteobacteria</taxon>
        <taxon>Rhodocyclales</taxon>
        <taxon>Zoogloeaceae</taxon>
        <taxon>Uliginosibacterium</taxon>
    </lineage>
</organism>
<dbReference type="InterPro" id="IPR007895">
    <property type="entry name" value="MASE1"/>
</dbReference>
<dbReference type="InterPro" id="IPR043128">
    <property type="entry name" value="Rev_trsase/Diguanyl_cyclase"/>
</dbReference>
<dbReference type="SMART" id="SM01079">
    <property type="entry name" value="CHASE"/>
    <property type="match status" value="1"/>
</dbReference>
<dbReference type="Pfam" id="PF03924">
    <property type="entry name" value="CHASE"/>
    <property type="match status" value="1"/>
</dbReference>
<dbReference type="PANTHER" id="PTHR44757">
    <property type="entry name" value="DIGUANYLATE CYCLASE DGCP"/>
    <property type="match status" value="1"/>
</dbReference>
<feature type="transmembrane region" description="Helical" evidence="6">
    <location>
        <begin position="160"/>
        <end position="182"/>
    </location>
</feature>
<dbReference type="InterPro" id="IPR029787">
    <property type="entry name" value="Nucleotide_cyclase"/>
</dbReference>
<dbReference type="SUPFAM" id="SSF55073">
    <property type="entry name" value="Nucleotide cyclase"/>
    <property type="match status" value="1"/>
</dbReference>
<dbReference type="PROSITE" id="PS50887">
    <property type="entry name" value="GGDEF"/>
    <property type="match status" value="1"/>
</dbReference>
<dbReference type="CDD" id="cd01949">
    <property type="entry name" value="GGDEF"/>
    <property type="match status" value="1"/>
</dbReference>
<evidence type="ECO:0000259" key="8">
    <source>
        <dbReference type="PROSITE" id="PS50883"/>
    </source>
</evidence>
<proteinExistence type="predicted"/>
<feature type="transmembrane region" description="Helical" evidence="6">
    <location>
        <begin position="194"/>
        <end position="212"/>
    </location>
</feature>
<dbReference type="SUPFAM" id="SSF141868">
    <property type="entry name" value="EAL domain-like"/>
    <property type="match status" value="1"/>
</dbReference>
<comment type="subcellular location">
    <subcellularLocation>
        <location evidence="1">Cell membrane</location>
        <topology evidence="1">Multi-pass membrane protein</topology>
    </subcellularLocation>
</comment>
<feature type="transmembrane region" description="Helical" evidence="6">
    <location>
        <begin position="12"/>
        <end position="29"/>
    </location>
</feature>
<feature type="domain" description="EAL" evidence="8">
    <location>
        <begin position="839"/>
        <end position="1092"/>
    </location>
</feature>
<dbReference type="EMBL" id="JBEWZI010000005">
    <property type="protein sequence ID" value="MET7013857.1"/>
    <property type="molecule type" value="Genomic_DNA"/>
</dbReference>
<sequence>MSPHLRENLRLNFLLALTYVGGGALALLVALPPGFVSPLFPPAGIALAAVLVYGWRVSVGLYVGAVLVQYMAHIHAGAITIHPTMLVLGGFGPLAQALAGAWLMRWLKIWPGGLDSPRCTLLFVCVAAPLSSLISASVATPVLFAAGASNWTLAFTNWSAWWAGDTLGVLLFTPICLAIIGLPVQNWRGRGRSVALPLLICAQVLAGALMFVHQREKNRIADEFQRNAEHLANTLQARLAAQTDMLMAVERFTSVSQKFSREDWKLVTTPWLERYPGTQNLTWNPLVVHAERARFEARQRASGWPDYRIMDRDAAGKRSPAADAPDYLPITYLEPLAGNQAALGLNPASYDLLAKAIQMTRETGSPAATEAVRLVQVLDAPHSVVVYQAIFERQGDPATPLRGIVSMALQLENIVNFSRETLPRGDIELCLADRSNATERQRLYGPPGCSSANWLEKRLFLMRQVRFADREWQILLRADDQYGTASRNWASSATLGTALCFAGMLSAFLLLMTGRTRRVEEQVAQRTTELASATAQLRDQKASLAQAQRIARMGSWEISSGASNLHCSEEFRRLLDLPAAGRILLGDVLMRLQLSDRSRLEEAIKDACRSPETFSLDCSTIASGAETQVLHFQIESEWMMGRLLRVHGTVQNVTAARQAEAHIQYLARFDSLTGLPNRSYWQELARTALSSARRHKDQAAVLFLDLDHFKTINDSLGHTVGDELLAGVASRLKHCLRAEDVLARQGGDEFVVLLPRLSNFEEIGNVASKLVKSLTAPLQLQSHELTISVSIGIAHYPSDGDDIETLLKHADVAMYSAKQAGRNNFQFFVPEMNQRAMVRLQMESALRRAIERGEMILHYQPQMELSNGHISGCEALVRWQDPVKGMIPPMDFIPLAEESGLILPLGDWVMREACLQQARWAAEGIHLSMAINISALQFQQADFVEKVARIISETGANPREIELEITESALLASTDELVAQLERVRALGVTLALDDFGTGYSCLAYLKRLPIERLKIDRSFVKDLPGDAEDAAIASATLSMARDLGMDVVAEGVENQAQCDYLIERRCRSIQGYFISKPLSADALTAWLRARGLAPLPPAAD</sequence>
<dbReference type="PROSITE" id="PS50883">
    <property type="entry name" value="EAL"/>
    <property type="match status" value="1"/>
</dbReference>
<dbReference type="Pfam" id="PF00990">
    <property type="entry name" value="GGDEF"/>
    <property type="match status" value="1"/>
</dbReference>
<feature type="transmembrane region" description="Helical" evidence="6">
    <location>
        <begin position="87"/>
        <end position="107"/>
    </location>
</feature>
<dbReference type="PROSITE" id="PS50839">
    <property type="entry name" value="CHASE"/>
    <property type="match status" value="1"/>
</dbReference>
<evidence type="ECO:0000313" key="11">
    <source>
        <dbReference type="Proteomes" id="UP001549691"/>
    </source>
</evidence>
<evidence type="ECO:0000259" key="9">
    <source>
        <dbReference type="PROSITE" id="PS50887"/>
    </source>
</evidence>
<evidence type="ECO:0000256" key="3">
    <source>
        <dbReference type="ARBA" id="ARBA00022692"/>
    </source>
</evidence>
<dbReference type="Gene3D" id="3.30.70.270">
    <property type="match status" value="1"/>
</dbReference>
<dbReference type="InterPro" id="IPR035919">
    <property type="entry name" value="EAL_sf"/>
</dbReference>
<feature type="transmembrane region" description="Helical" evidence="6">
    <location>
        <begin position="489"/>
        <end position="511"/>
    </location>
</feature>
<protein>
    <submittedName>
        <fullName evidence="10">EAL domain-containing protein</fullName>
    </submittedName>
</protein>
<evidence type="ECO:0000313" key="10">
    <source>
        <dbReference type="EMBL" id="MET7013857.1"/>
    </source>
</evidence>
<reference evidence="10 11" key="1">
    <citation type="submission" date="2024-07" db="EMBL/GenBank/DDBJ databases">
        <title>Uliginosibacterium flavum JJ3220;KACC:17644.</title>
        <authorList>
            <person name="Kim M.K."/>
        </authorList>
    </citation>
    <scope>NUCLEOTIDE SEQUENCE [LARGE SCALE GENOMIC DNA]</scope>
    <source>
        <strain evidence="10 11">KACC:17644</strain>
    </source>
</reference>
<dbReference type="RefSeq" id="WP_354600319.1">
    <property type="nucleotide sequence ID" value="NZ_JBEWZI010000005.1"/>
</dbReference>
<keyword evidence="5 6" id="KW-0472">Membrane</keyword>
<name>A0ABV2TLE4_9RHOO</name>
<accession>A0ABV2TLE4</accession>
<feature type="domain" description="GGDEF" evidence="9">
    <location>
        <begin position="697"/>
        <end position="830"/>
    </location>
</feature>
<dbReference type="Proteomes" id="UP001549691">
    <property type="component" value="Unassembled WGS sequence"/>
</dbReference>
<dbReference type="Gene3D" id="3.30.450.350">
    <property type="entry name" value="CHASE domain"/>
    <property type="match status" value="1"/>
</dbReference>